<dbReference type="InterPro" id="IPR024747">
    <property type="entry name" value="Pyridox_Oxase-rel"/>
</dbReference>
<dbReference type="AlphaFoldDB" id="A0AB39BBH0"/>
<dbReference type="SUPFAM" id="SSF50475">
    <property type="entry name" value="FMN-binding split barrel"/>
    <property type="match status" value="1"/>
</dbReference>
<reference evidence="1" key="1">
    <citation type="submission" date="2024-05" db="EMBL/GenBank/DDBJ databases">
        <title>Herbiconiux sp. A18JL235.</title>
        <authorList>
            <person name="Zhang G."/>
        </authorList>
    </citation>
    <scope>NUCLEOTIDE SEQUENCE</scope>
    <source>
        <strain evidence="1">A18JL235</strain>
    </source>
</reference>
<sequence>MDDTIDAMHILDDHECWERLRENSFGRLVVNAAGEIDVFPVNYVGADDALYLRTAPGTKLLELTIHPEVVFEIDCVDDGSAYSVVVKGTAEELQKQSEIDEAEALPLVPLLPTLKYRWVRIRPTTLSGRAFRRAPEPDRY</sequence>
<organism evidence="1">
    <name type="scientific">Herbiconiux sp. A18JL235</name>
    <dbReference type="NCBI Taxonomy" id="3152363"/>
    <lineage>
        <taxon>Bacteria</taxon>
        <taxon>Bacillati</taxon>
        <taxon>Actinomycetota</taxon>
        <taxon>Actinomycetes</taxon>
        <taxon>Micrococcales</taxon>
        <taxon>Microbacteriaceae</taxon>
        <taxon>Herbiconiux</taxon>
    </lineage>
</organism>
<accession>A0AB39BBH0</accession>
<proteinExistence type="predicted"/>
<evidence type="ECO:0000313" key="1">
    <source>
        <dbReference type="EMBL" id="XDI03761.1"/>
    </source>
</evidence>
<name>A0AB39BBH0_9MICO</name>
<dbReference type="InterPro" id="IPR012349">
    <property type="entry name" value="Split_barrel_FMN-bd"/>
</dbReference>
<dbReference type="RefSeq" id="WP_368496179.1">
    <property type="nucleotide sequence ID" value="NZ_CP162511.1"/>
</dbReference>
<dbReference type="EMBL" id="CP162511">
    <property type="protein sequence ID" value="XDI03761.1"/>
    <property type="molecule type" value="Genomic_DNA"/>
</dbReference>
<dbReference type="Pfam" id="PF12900">
    <property type="entry name" value="Pyridox_ox_2"/>
    <property type="match status" value="1"/>
</dbReference>
<dbReference type="Gene3D" id="2.30.110.10">
    <property type="entry name" value="Electron Transport, Fmn-binding Protein, Chain A"/>
    <property type="match status" value="1"/>
</dbReference>
<gene>
    <name evidence="1" type="ORF">ABFY20_10395</name>
</gene>
<protein>
    <submittedName>
        <fullName evidence="1">Pyridoxamine 5'-phosphate oxidase family protein</fullName>
    </submittedName>
</protein>